<evidence type="ECO:0000313" key="2">
    <source>
        <dbReference type="EMBL" id="KAJ1150415.1"/>
    </source>
</evidence>
<dbReference type="AlphaFoldDB" id="A0AAV7RFW8"/>
<evidence type="ECO:0000256" key="1">
    <source>
        <dbReference type="SAM" id="MobiDB-lite"/>
    </source>
</evidence>
<comment type="caution">
    <text evidence="2">The sequence shown here is derived from an EMBL/GenBank/DDBJ whole genome shotgun (WGS) entry which is preliminary data.</text>
</comment>
<feature type="region of interest" description="Disordered" evidence="1">
    <location>
        <begin position="194"/>
        <end position="232"/>
    </location>
</feature>
<reference evidence="2" key="1">
    <citation type="journal article" date="2022" name="bioRxiv">
        <title>Sequencing and chromosome-scale assembly of the giantPleurodeles waltlgenome.</title>
        <authorList>
            <person name="Brown T."/>
            <person name="Elewa A."/>
            <person name="Iarovenko S."/>
            <person name="Subramanian E."/>
            <person name="Araus A.J."/>
            <person name="Petzold A."/>
            <person name="Susuki M."/>
            <person name="Suzuki K.-i.T."/>
            <person name="Hayashi T."/>
            <person name="Toyoda A."/>
            <person name="Oliveira C."/>
            <person name="Osipova E."/>
            <person name="Leigh N.D."/>
            <person name="Simon A."/>
            <person name="Yun M.H."/>
        </authorList>
    </citation>
    <scope>NUCLEOTIDE SEQUENCE</scope>
    <source>
        <strain evidence="2">20211129_DDA</strain>
        <tissue evidence="2">Liver</tissue>
    </source>
</reference>
<gene>
    <name evidence="2" type="ORF">NDU88_003207</name>
</gene>
<feature type="compositionally biased region" description="Basic and acidic residues" evidence="1">
    <location>
        <begin position="138"/>
        <end position="150"/>
    </location>
</feature>
<dbReference type="Proteomes" id="UP001066276">
    <property type="component" value="Chromosome 5"/>
</dbReference>
<protein>
    <submittedName>
        <fullName evidence="2">Uncharacterized protein</fullName>
    </submittedName>
</protein>
<evidence type="ECO:0000313" key="3">
    <source>
        <dbReference type="Proteomes" id="UP001066276"/>
    </source>
</evidence>
<name>A0AAV7RFW8_PLEWA</name>
<sequence>MTSPKPLGLSASPTEARHVAISPHGPSQADPRHPATKEAAGQQAIVSPRRLGPIQCLQPGSAPRAYSPTGARPQLYQVAGPSRHTGSHTQRRSALTLSRPRYNPISNRPVNEGPNAPRLTLPLSGGRNALQGPTSKGACREEELLRHQEPGHSSTRRPQRSSGAHQQGRVSGGGAIAAPQTVVCSQAPQPRVGEKHLYQPLPSLPLEQKAAPGALEDRSANLAHGMPPHQEK</sequence>
<feature type="region of interest" description="Disordered" evidence="1">
    <location>
        <begin position="1"/>
        <end position="177"/>
    </location>
</feature>
<accession>A0AAV7RFW8</accession>
<keyword evidence="3" id="KW-1185">Reference proteome</keyword>
<proteinExistence type="predicted"/>
<dbReference type="EMBL" id="JANPWB010000009">
    <property type="protein sequence ID" value="KAJ1150415.1"/>
    <property type="molecule type" value="Genomic_DNA"/>
</dbReference>
<feature type="compositionally biased region" description="Polar residues" evidence="1">
    <location>
        <begin position="160"/>
        <end position="169"/>
    </location>
</feature>
<organism evidence="2 3">
    <name type="scientific">Pleurodeles waltl</name>
    <name type="common">Iberian ribbed newt</name>
    <dbReference type="NCBI Taxonomy" id="8319"/>
    <lineage>
        <taxon>Eukaryota</taxon>
        <taxon>Metazoa</taxon>
        <taxon>Chordata</taxon>
        <taxon>Craniata</taxon>
        <taxon>Vertebrata</taxon>
        <taxon>Euteleostomi</taxon>
        <taxon>Amphibia</taxon>
        <taxon>Batrachia</taxon>
        <taxon>Caudata</taxon>
        <taxon>Salamandroidea</taxon>
        <taxon>Salamandridae</taxon>
        <taxon>Pleurodelinae</taxon>
        <taxon>Pleurodeles</taxon>
    </lineage>
</organism>